<accession>A0A317F8R2</accession>
<comment type="caution">
    <text evidence="2">The sequence shown here is derived from an EMBL/GenBank/DDBJ whole genome shotgun (WGS) entry which is preliminary data.</text>
</comment>
<dbReference type="SUPFAM" id="SSF49313">
    <property type="entry name" value="Cadherin-like"/>
    <property type="match status" value="1"/>
</dbReference>
<keyword evidence="3" id="KW-1185">Reference proteome</keyword>
<dbReference type="Pfam" id="PF17963">
    <property type="entry name" value="Big_9"/>
    <property type="match status" value="2"/>
</dbReference>
<proteinExistence type="predicted"/>
<dbReference type="InterPro" id="IPR002126">
    <property type="entry name" value="Cadherin-like_dom"/>
</dbReference>
<evidence type="ECO:0000313" key="2">
    <source>
        <dbReference type="EMBL" id="PWS33948.1"/>
    </source>
</evidence>
<dbReference type="NCBIfam" id="NF012211">
    <property type="entry name" value="tand_rpt_95"/>
    <property type="match status" value="2"/>
</dbReference>
<gene>
    <name evidence="2" type="ORF">DFH01_27715</name>
</gene>
<dbReference type="PROSITE" id="PS50268">
    <property type="entry name" value="CADHERIN_2"/>
    <property type="match status" value="1"/>
</dbReference>
<evidence type="ECO:0000259" key="1">
    <source>
        <dbReference type="PROSITE" id="PS50268"/>
    </source>
</evidence>
<evidence type="ECO:0000313" key="3">
    <source>
        <dbReference type="Proteomes" id="UP000245765"/>
    </source>
</evidence>
<name>A0A317F8R2_9PROT</name>
<dbReference type="Gene3D" id="2.60.40.2810">
    <property type="match status" value="1"/>
</dbReference>
<feature type="domain" description="Cadherin" evidence="1">
    <location>
        <begin position="1"/>
        <end position="44"/>
    </location>
</feature>
<dbReference type="AlphaFoldDB" id="A0A317F8R2"/>
<dbReference type="Proteomes" id="UP000245765">
    <property type="component" value="Unassembled WGS sequence"/>
</dbReference>
<dbReference type="GO" id="GO:0005509">
    <property type="term" value="F:calcium ion binding"/>
    <property type="evidence" value="ECO:0007669"/>
    <property type="project" value="InterPro"/>
</dbReference>
<sequence length="284" mass="29205">DFETQSSYSVTIRADDGAGGTYDETFTIAVTDVDETPDNTAPVANDDATTIGENVAYDFWHYIDVVANDTDADSDSLFVTGVSVLGGAPVVAEIWSDTEIRFYVDDPNNDWNGAFQLQYSIADGNGGSDTAIVDVTVTPENDAPVVLDDVRTVAEDGSLNGSVAGLADDVDGDGLTFALVGGGLAGLTFNEDGSYSYAPPADFNGTVSFQFTANDGTTDSNIGTVEITVTPVNDAPVVGDDVRTVAEDGSLNGSVAGLADDVDGDGLTFALVGGGLAGLTFNED</sequence>
<feature type="non-terminal residue" evidence="2">
    <location>
        <position position="284"/>
    </location>
</feature>
<organism evidence="2 3">
    <name type="scientific">Falsiroseomonas bella</name>
    <dbReference type="NCBI Taxonomy" id="2184016"/>
    <lineage>
        <taxon>Bacteria</taxon>
        <taxon>Pseudomonadati</taxon>
        <taxon>Pseudomonadota</taxon>
        <taxon>Alphaproteobacteria</taxon>
        <taxon>Acetobacterales</taxon>
        <taxon>Roseomonadaceae</taxon>
        <taxon>Falsiroseomonas</taxon>
    </lineage>
</organism>
<reference evidence="3" key="1">
    <citation type="submission" date="2018-05" db="EMBL/GenBank/DDBJ databases">
        <authorList>
            <person name="Du Z."/>
            <person name="Wang X."/>
        </authorList>
    </citation>
    <scope>NUCLEOTIDE SEQUENCE [LARGE SCALE GENOMIC DNA]</scope>
    <source>
        <strain evidence="3">CQN31</strain>
    </source>
</reference>
<dbReference type="EMBL" id="QGNA01000013">
    <property type="protein sequence ID" value="PWS33948.1"/>
    <property type="molecule type" value="Genomic_DNA"/>
</dbReference>
<dbReference type="GO" id="GO:0016020">
    <property type="term" value="C:membrane"/>
    <property type="evidence" value="ECO:0007669"/>
    <property type="project" value="InterPro"/>
</dbReference>
<protein>
    <recommendedName>
        <fullName evidence="1">Cadherin domain-containing protein</fullName>
    </recommendedName>
</protein>
<dbReference type="GO" id="GO:0007156">
    <property type="term" value="P:homophilic cell adhesion via plasma membrane adhesion molecules"/>
    <property type="evidence" value="ECO:0007669"/>
    <property type="project" value="InterPro"/>
</dbReference>
<feature type="non-terminal residue" evidence="2">
    <location>
        <position position="1"/>
    </location>
</feature>
<dbReference type="InterPro" id="IPR015919">
    <property type="entry name" value="Cadherin-like_sf"/>
</dbReference>